<dbReference type="InterPro" id="IPR018060">
    <property type="entry name" value="HTH_AraC"/>
</dbReference>
<dbReference type="SUPFAM" id="SSF52317">
    <property type="entry name" value="Class I glutamine amidotransferase-like"/>
    <property type="match status" value="1"/>
</dbReference>
<dbReference type="InterPro" id="IPR002818">
    <property type="entry name" value="DJ-1/PfpI"/>
</dbReference>
<dbReference type="RefSeq" id="WP_289454603.1">
    <property type="nucleotide sequence ID" value="NZ_JAUCGQ010000001.1"/>
</dbReference>
<proteinExistence type="predicted"/>
<keyword evidence="5" id="KW-1185">Reference proteome</keyword>
<dbReference type="Gene3D" id="3.40.50.880">
    <property type="match status" value="1"/>
</dbReference>
<sequence length="323" mass="34099">MRLLPPAAEPPRVHRVAVLALSAALPMEVGMPFQVLGARGGAPYDVVLCGERPGPVETSGGFAVVAPHGLDAVVEADTVVVPAFRPHDRVLGPAVLDALRTAHERGARIASICTGAFALAQAGLLDGRRATTHWGHAGELAATYPDVDVDPDVLFVDEGDVVTGAGIAAGIDVCLHLIRVDHGAAVANRVARLVVAAPHRDGGQAQFIPRDAEPPRQAGLAATRAWALTRLATPLTVAELARHAHTSERTFARAFVAETGEPPLRWLNAARVHRARELLETTDWGADRVAAECGLGTATNLRLHFRRAVGVSPSEYRRTFAAV</sequence>
<accession>A0ABT7SF17</accession>
<evidence type="ECO:0000313" key="5">
    <source>
        <dbReference type="Proteomes" id="UP001529338"/>
    </source>
</evidence>
<gene>
    <name evidence="4" type="ORF">QRT04_07550</name>
</gene>
<evidence type="ECO:0000259" key="3">
    <source>
        <dbReference type="PROSITE" id="PS01124"/>
    </source>
</evidence>
<evidence type="ECO:0000256" key="1">
    <source>
        <dbReference type="ARBA" id="ARBA00023015"/>
    </source>
</evidence>
<evidence type="ECO:0000256" key="2">
    <source>
        <dbReference type="ARBA" id="ARBA00023163"/>
    </source>
</evidence>
<organism evidence="4 5">
    <name type="scientific">Cellulomonas alba</name>
    <dbReference type="NCBI Taxonomy" id="3053467"/>
    <lineage>
        <taxon>Bacteria</taxon>
        <taxon>Bacillati</taxon>
        <taxon>Actinomycetota</taxon>
        <taxon>Actinomycetes</taxon>
        <taxon>Micrococcales</taxon>
        <taxon>Cellulomonadaceae</taxon>
        <taxon>Cellulomonas</taxon>
    </lineage>
</organism>
<dbReference type="SMART" id="SM00342">
    <property type="entry name" value="HTH_ARAC"/>
    <property type="match status" value="1"/>
</dbReference>
<reference evidence="4 5" key="1">
    <citation type="submission" date="2023-06" db="EMBL/GenBank/DDBJ databases">
        <title>Cellulomonas sp. MW4 Whole genome sequence.</title>
        <authorList>
            <person name="Park S."/>
        </authorList>
    </citation>
    <scope>NUCLEOTIDE SEQUENCE [LARGE SCALE GENOMIC DNA]</scope>
    <source>
        <strain evidence="4 5">MW4</strain>
    </source>
</reference>
<dbReference type="Pfam" id="PF01965">
    <property type="entry name" value="DJ-1_PfpI"/>
    <property type="match status" value="1"/>
</dbReference>
<dbReference type="SUPFAM" id="SSF46689">
    <property type="entry name" value="Homeodomain-like"/>
    <property type="match status" value="2"/>
</dbReference>
<dbReference type="PANTHER" id="PTHR43130:SF3">
    <property type="entry name" value="HTH-TYPE TRANSCRIPTIONAL REGULATOR RV1931C"/>
    <property type="match status" value="1"/>
</dbReference>
<dbReference type="Proteomes" id="UP001529338">
    <property type="component" value="Unassembled WGS sequence"/>
</dbReference>
<dbReference type="InterPro" id="IPR029062">
    <property type="entry name" value="Class_I_gatase-like"/>
</dbReference>
<evidence type="ECO:0000313" key="4">
    <source>
        <dbReference type="EMBL" id="MDM7854781.1"/>
    </source>
</evidence>
<feature type="domain" description="HTH araC/xylS-type" evidence="3">
    <location>
        <begin position="221"/>
        <end position="319"/>
    </location>
</feature>
<name>A0ABT7SF17_9CELL</name>
<protein>
    <submittedName>
        <fullName evidence="4">DJ-1/PfpI family protein</fullName>
    </submittedName>
</protein>
<keyword evidence="2" id="KW-0804">Transcription</keyword>
<dbReference type="CDD" id="cd03137">
    <property type="entry name" value="GATase1_AraC_1"/>
    <property type="match status" value="1"/>
</dbReference>
<dbReference type="InterPro" id="IPR009057">
    <property type="entry name" value="Homeodomain-like_sf"/>
</dbReference>
<dbReference type="PROSITE" id="PS01124">
    <property type="entry name" value="HTH_ARAC_FAMILY_2"/>
    <property type="match status" value="1"/>
</dbReference>
<dbReference type="InterPro" id="IPR052158">
    <property type="entry name" value="INH-QAR"/>
</dbReference>
<dbReference type="PANTHER" id="PTHR43130">
    <property type="entry name" value="ARAC-FAMILY TRANSCRIPTIONAL REGULATOR"/>
    <property type="match status" value="1"/>
</dbReference>
<dbReference type="Gene3D" id="1.10.10.60">
    <property type="entry name" value="Homeodomain-like"/>
    <property type="match status" value="1"/>
</dbReference>
<dbReference type="EMBL" id="JAUCGQ010000001">
    <property type="protein sequence ID" value="MDM7854781.1"/>
    <property type="molecule type" value="Genomic_DNA"/>
</dbReference>
<keyword evidence="1" id="KW-0805">Transcription regulation</keyword>
<comment type="caution">
    <text evidence="4">The sequence shown here is derived from an EMBL/GenBank/DDBJ whole genome shotgun (WGS) entry which is preliminary data.</text>
</comment>
<dbReference type="Pfam" id="PF12833">
    <property type="entry name" value="HTH_18"/>
    <property type="match status" value="1"/>
</dbReference>